<dbReference type="PANTHER" id="PTHR46059:SF1">
    <property type="entry name" value="BETA-GALACTOSIDE ALPHA-2,6-SIALYLTRANSFERASE"/>
    <property type="match status" value="1"/>
</dbReference>
<evidence type="ECO:0000256" key="2">
    <source>
        <dbReference type="ARBA" id="ARBA00006003"/>
    </source>
</evidence>
<dbReference type="EC" id="2.4.3.1" evidence="13"/>
<dbReference type="InterPro" id="IPR038578">
    <property type="entry name" value="GT29-like_sf"/>
</dbReference>
<comment type="subcellular location">
    <subcellularLocation>
        <location evidence="1">Golgi apparatus</location>
        <location evidence="1">Golgi stack membrane</location>
        <topology evidence="1">Single-pass type II membrane protein</topology>
    </subcellularLocation>
</comment>
<keyword evidence="15" id="KW-1185">Reference proteome</keyword>
<dbReference type="InterPro" id="IPR001675">
    <property type="entry name" value="Glyco_trans_29"/>
</dbReference>
<keyword evidence="9" id="KW-0472">Membrane</keyword>
<evidence type="ECO:0000256" key="9">
    <source>
        <dbReference type="ARBA" id="ARBA00023136"/>
    </source>
</evidence>
<dbReference type="PANTHER" id="PTHR46059">
    <property type="entry name" value="BETA-GALACTOSIDE ALPHA-2,6-SIALYLTRANSFERASE"/>
    <property type="match status" value="1"/>
</dbReference>
<evidence type="ECO:0000256" key="8">
    <source>
        <dbReference type="ARBA" id="ARBA00023034"/>
    </source>
</evidence>
<dbReference type="GO" id="GO:0097503">
    <property type="term" value="P:sialylation"/>
    <property type="evidence" value="ECO:0007669"/>
    <property type="project" value="TreeGrafter"/>
</dbReference>
<evidence type="ECO:0000313" key="14">
    <source>
        <dbReference type="EMBL" id="CAF3034209.1"/>
    </source>
</evidence>
<evidence type="ECO:0000256" key="7">
    <source>
        <dbReference type="ARBA" id="ARBA00022989"/>
    </source>
</evidence>
<organism evidence="14 15">
    <name type="scientific">Lepeophtheirus salmonis</name>
    <name type="common">Salmon louse</name>
    <name type="synonym">Caligus salmonis</name>
    <dbReference type="NCBI Taxonomy" id="72036"/>
    <lineage>
        <taxon>Eukaryota</taxon>
        <taxon>Metazoa</taxon>
        <taxon>Ecdysozoa</taxon>
        <taxon>Arthropoda</taxon>
        <taxon>Crustacea</taxon>
        <taxon>Multicrustacea</taxon>
        <taxon>Hexanauplia</taxon>
        <taxon>Copepoda</taxon>
        <taxon>Siphonostomatoida</taxon>
        <taxon>Caligidae</taxon>
        <taxon>Lepeophtheirus</taxon>
    </lineage>
</organism>
<evidence type="ECO:0000256" key="1">
    <source>
        <dbReference type="ARBA" id="ARBA00004447"/>
    </source>
</evidence>
<evidence type="ECO:0000256" key="4">
    <source>
        <dbReference type="ARBA" id="ARBA00022679"/>
    </source>
</evidence>
<evidence type="ECO:0000313" key="15">
    <source>
        <dbReference type="Proteomes" id="UP000675881"/>
    </source>
</evidence>
<reference evidence="14" key="1">
    <citation type="submission" date="2021-02" db="EMBL/GenBank/DDBJ databases">
        <authorList>
            <person name="Bekaert M."/>
        </authorList>
    </citation>
    <scope>NUCLEOTIDE SEQUENCE</scope>
    <source>
        <strain evidence="14">IoA-00</strain>
    </source>
</reference>
<comment type="catalytic activity">
    <reaction evidence="12">
        <text>a beta-D-galactoside + CMP-N-acetyl-beta-neuraminate = an N-acetyl-alpha-neuraminyl-(2-&gt;6)-beta-D-galactosyl derivative + CMP + H(+)</text>
        <dbReference type="Rhea" id="RHEA:52104"/>
        <dbReference type="ChEBI" id="CHEBI:15378"/>
        <dbReference type="ChEBI" id="CHEBI:28034"/>
        <dbReference type="ChEBI" id="CHEBI:57812"/>
        <dbReference type="ChEBI" id="CHEBI:60377"/>
        <dbReference type="ChEBI" id="CHEBI:136398"/>
        <dbReference type="EC" id="2.4.3.1"/>
    </reaction>
</comment>
<dbReference type="CDD" id="cd23968">
    <property type="entry name" value="GT29_ST6GAL1_2"/>
    <property type="match status" value="1"/>
</dbReference>
<gene>
    <name evidence="14" type="ORF">LSAA_14642</name>
</gene>
<evidence type="ECO:0000256" key="10">
    <source>
        <dbReference type="ARBA" id="ARBA00023157"/>
    </source>
</evidence>
<evidence type="ECO:0000256" key="12">
    <source>
        <dbReference type="ARBA" id="ARBA00034249"/>
    </source>
</evidence>
<dbReference type="EMBL" id="HG994588">
    <property type="protein sequence ID" value="CAF3034209.1"/>
    <property type="molecule type" value="Genomic_DNA"/>
</dbReference>
<dbReference type="Gene3D" id="3.90.1480.20">
    <property type="entry name" value="Glycosyl transferase family 29"/>
    <property type="match status" value="1"/>
</dbReference>
<dbReference type="Proteomes" id="UP000675881">
    <property type="component" value="Chromosome 9"/>
</dbReference>
<dbReference type="GO" id="GO:0003835">
    <property type="term" value="F:beta-galactoside alpha-2,6-sialyltransferase activity"/>
    <property type="evidence" value="ECO:0007669"/>
    <property type="project" value="UniProtKB-EC"/>
</dbReference>
<keyword evidence="4 14" id="KW-0808">Transferase</keyword>
<evidence type="ECO:0000256" key="11">
    <source>
        <dbReference type="ARBA" id="ARBA00023180"/>
    </source>
</evidence>
<keyword evidence="10" id="KW-1015">Disulfide bond</keyword>
<dbReference type="OrthoDB" id="10264956at2759"/>
<evidence type="ECO:0000256" key="13">
    <source>
        <dbReference type="ARBA" id="ARBA00034329"/>
    </source>
</evidence>
<keyword evidence="8" id="KW-0333">Golgi apparatus</keyword>
<name>A0A7R8HDP4_LEPSM</name>
<evidence type="ECO:0000256" key="5">
    <source>
        <dbReference type="ARBA" id="ARBA00022692"/>
    </source>
</evidence>
<comment type="similarity">
    <text evidence="2">Belongs to the glycosyltransferase 29 family.</text>
</comment>
<protein>
    <recommendedName>
        <fullName evidence="13">beta-galactoside alpha-(2,6)-sialyltransferase</fullName>
        <ecNumber evidence="13">2.4.3.1</ecNumber>
    </recommendedName>
</protein>
<dbReference type="AlphaFoldDB" id="A0A7R8HDP4"/>
<keyword evidence="6" id="KW-0735">Signal-anchor</keyword>
<dbReference type="GO" id="GO:0032580">
    <property type="term" value="C:Golgi cisterna membrane"/>
    <property type="evidence" value="ECO:0007669"/>
    <property type="project" value="UniProtKB-SubCell"/>
</dbReference>
<keyword evidence="7" id="KW-1133">Transmembrane helix</keyword>
<accession>A0A7R8HDP4</accession>
<proteinExistence type="inferred from homology"/>
<keyword evidence="3 14" id="KW-0328">Glycosyltransferase</keyword>
<sequence length="549" mass="62128">MNTTGEVEAYQFNTMQYLDYVLQHKRFGAKESKCKNPYSWAGNGKREPAVVFSLSKQQFLVDTGAELTKYGQRSMTLDLGLCCTFRLIFRIVDVAHSILGAAFRCYFDLLPDVRRSQLIDGLTKLYHLRVSTSLSSIHITAFPLICFTIDIEHVLGVANMVVYALLRPSLHVVTKVDALAKLQEEGEELVGQHPPTLLTNLFITWCTLWQTVSKLEDSKDIYSSRSTVQINDNEPQSKLEAKVGEEESEEMRRSKAFERKVISNLRQTVMDNGKKILAGDFENKFQVEFKGWRGSLLNISRTKQLDQFFRSSPFLSNKTYNSCAVVTNSGSLINSGHGTFIDSHDLIIRFNDGPTSGFEKDVGSKTSLRVINSKVPSLPEYGFLAPESLYSSSPVLVWDPNNYTASVSEWYSHPYKPFFENFFAKRRMKPEEPLYLLHPGSLWSIWDWIQSHSKWPMVPNPTTSGFLGLAIAIQHCSIVRSFEYIPSLRYSNKCHYHGIQTETGEACTFGDWHPVSAEKLMALALNIGKKKEIYSDGFVTIPGFAGLEC</sequence>
<keyword evidence="5" id="KW-0812">Transmembrane</keyword>
<dbReference type="Pfam" id="PF00777">
    <property type="entry name" value="Glyco_transf_29"/>
    <property type="match status" value="1"/>
</dbReference>
<evidence type="ECO:0000256" key="3">
    <source>
        <dbReference type="ARBA" id="ARBA00022676"/>
    </source>
</evidence>
<evidence type="ECO:0000256" key="6">
    <source>
        <dbReference type="ARBA" id="ARBA00022968"/>
    </source>
</evidence>
<keyword evidence="11" id="KW-0325">Glycoprotein</keyword>